<accession>A0ABS1QL51</accession>
<name>A0ABS1QL51_9FLAO</name>
<dbReference type="Proteomes" id="UP000661696">
    <property type="component" value="Unassembled WGS sequence"/>
</dbReference>
<organism evidence="1 2">
    <name type="scientific">Chryseobacterium endalhagicum</name>
    <dbReference type="NCBI Taxonomy" id="2797638"/>
    <lineage>
        <taxon>Bacteria</taxon>
        <taxon>Pseudomonadati</taxon>
        <taxon>Bacteroidota</taxon>
        <taxon>Flavobacteriia</taxon>
        <taxon>Flavobacteriales</taxon>
        <taxon>Weeksellaceae</taxon>
        <taxon>Chryseobacterium group</taxon>
        <taxon>Chryseobacterium</taxon>
    </lineage>
</organism>
<reference evidence="1 2" key="1">
    <citation type="submission" date="2020-12" db="EMBL/GenBank/DDBJ databases">
        <title>Chryseobacterium endoalhailicus sp. nov., isolated from seed of leguminous plant.</title>
        <authorList>
            <person name="Zhang X."/>
        </authorList>
    </citation>
    <scope>NUCLEOTIDE SEQUENCE [LARGE SCALE GENOMIC DNA]</scope>
    <source>
        <strain evidence="1 2">L7</strain>
    </source>
</reference>
<gene>
    <name evidence="1" type="ORF">JET18_21130</name>
</gene>
<dbReference type="RefSeq" id="WP_202094546.1">
    <property type="nucleotide sequence ID" value="NZ_JAELVM010000004.1"/>
</dbReference>
<evidence type="ECO:0008006" key="3">
    <source>
        <dbReference type="Google" id="ProtNLM"/>
    </source>
</evidence>
<comment type="caution">
    <text evidence="1">The sequence shown here is derived from an EMBL/GenBank/DDBJ whole genome shotgun (WGS) entry which is preliminary data.</text>
</comment>
<evidence type="ECO:0000313" key="2">
    <source>
        <dbReference type="Proteomes" id="UP000661696"/>
    </source>
</evidence>
<evidence type="ECO:0000313" key="1">
    <source>
        <dbReference type="EMBL" id="MBL1223358.1"/>
    </source>
</evidence>
<protein>
    <recommendedName>
        <fullName evidence="3">Lipoprotein</fullName>
    </recommendedName>
</protein>
<keyword evidence="2" id="KW-1185">Reference proteome</keyword>
<sequence length="168" mass="19933">MKKNISILFLIPFAFFCCSQKKENIAIADKIPQNVHEKHIKKEIINDTLTVKIDKDILLKWNVRENEFVKDTNFYKYSKNNQALKKIAESILSENDLHVKICTKKTSNLKTGDIAFLYLWKNQKIYIFKCLKIQFDVINENCKIPEYLLDYIEKNRMTVHNKVIECKN</sequence>
<dbReference type="EMBL" id="JAELVM010000004">
    <property type="protein sequence ID" value="MBL1223358.1"/>
    <property type="molecule type" value="Genomic_DNA"/>
</dbReference>
<proteinExistence type="predicted"/>